<proteinExistence type="predicted"/>
<sequence length="184" mass="21726">MFNSVLLGLEVDSCCLSMAGNRPNLEDKLEKYWRRLFYLQPNAEPTPLDPCTVEYFGVFSISDPQAAGRKLWCIYCCRKPEIADVVESLRQKYGKKNVYEIYQKPTFSGVGFRKIVKDYFSELKWLASGNLLEAPPNSYYNDERFVKTVSDLHDKEQRRLFDYIMVQHDWFKRYNDQKPPPSRH</sequence>
<evidence type="ECO:0000313" key="2">
    <source>
        <dbReference type="RefSeq" id="XP_016928479.4"/>
    </source>
</evidence>
<reference evidence="2" key="1">
    <citation type="submission" date="2025-08" db="UniProtKB">
        <authorList>
            <consortium name="RefSeq"/>
        </authorList>
    </citation>
    <scope>IDENTIFICATION</scope>
</reference>
<dbReference type="AlphaFoldDB" id="A0AB39Z4U8"/>
<dbReference type="Proteomes" id="UP001652628">
    <property type="component" value="Chromosome 2R"/>
</dbReference>
<accession>A0AB39Z4U8</accession>
<gene>
    <name evidence="2" type="primary">LOC108009018</name>
</gene>
<dbReference type="RefSeq" id="XP_016928479.4">
    <property type="nucleotide sequence ID" value="XM_017072990.4"/>
</dbReference>
<protein>
    <submittedName>
        <fullName evidence="2">Uncharacterized protein</fullName>
    </submittedName>
</protein>
<organism evidence="1 2">
    <name type="scientific">Drosophila suzukii</name>
    <name type="common">Spotted-wing drosophila fruit fly</name>
    <dbReference type="NCBI Taxonomy" id="28584"/>
    <lineage>
        <taxon>Eukaryota</taxon>
        <taxon>Metazoa</taxon>
        <taxon>Ecdysozoa</taxon>
        <taxon>Arthropoda</taxon>
        <taxon>Hexapoda</taxon>
        <taxon>Insecta</taxon>
        <taxon>Pterygota</taxon>
        <taxon>Neoptera</taxon>
        <taxon>Endopterygota</taxon>
        <taxon>Diptera</taxon>
        <taxon>Brachycera</taxon>
        <taxon>Muscomorpha</taxon>
        <taxon>Ephydroidea</taxon>
        <taxon>Drosophilidae</taxon>
        <taxon>Drosophila</taxon>
        <taxon>Sophophora</taxon>
    </lineage>
</organism>
<evidence type="ECO:0000313" key="1">
    <source>
        <dbReference type="Proteomes" id="UP001652628"/>
    </source>
</evidence>
<dbReference type="GeneID" id="108009018"/>
<keyword evidence="1" id="KW-1185">Reference proteome</keyword>
<name>A0AB39Z4U8_DROSZ</name>